<keyword evidence="3" id="KW-1185">Reference proteome</keyword>
<sequence length="387" mass="43442">MTLKKIISTLHLWLGLASGLVIVVMALTGAIYAFQPELSKATQPYLTVKAENKPFLPLSVIKDIAVQQLPGIPPTRILFKGKDASVMVQFFAKKPSPYYYAVYLNPYSGEVLKVKDVNKDFFRFMLNGHMYLWLPQEIGRCVTSGGCLIFFIMIVSGIVMWWPTNKARRKTSFKVKWGASPKRLNYDLHNVLGFYISWGIIFTVFTGMVWAFEWAGNAEFALLGGKAGQRKPPVPVCAKVPATGDMQPLDKIYQTILTTRAEAKGYQFNLPANDSAAIIVRVYPDKGTYYRTDHLYFDQYTAEAIPLAYWSRYADAGAAEKAIRMNYDIHTGGIAGLPGRIIIFLAALMAASLPITGFYIWWGKRKKTAKKLPYQRVVGSKVAMQLQ</sequence>
<evidence type="ECO:0000313" key="3">
    <source>
        <dbReference type="Proteomes" id="UP000324611"/>
    </source>
</evidence>
<reference evidence="2 3" key="1">
    <citation type="submission" date="2019-09" db="EMBL/GenBank/DDBJ databases">
        <title>Chitinophaga ginsengihumi sp. nov., isolated from soil of ginseng rhizosphere.</title>
        <authorList>
            <person name="Lee J."/>
        </authorList>
    </citation>
    <scope>NUCLEOTIDE SEQUENCE [LARGE SCALE GENOMIC DNA]</scope>
    <source>
        <strain evidence="2 3">BN140078</strain>
    </source>
</reference>
<feature type="transmembrane region" description="Helical" evidence="1">
    <location>
        <begin position="142"/>
        <end position="162"/>
    </location>
</feature>
<keyword evidence="1" id="KW-1133">Transmembrane helix</keyword>
<organism evidence="2 3">
    <name type="scientific">Chitinophaga agrisoli</name>
    <dbReference type="NCBI Taxonomy" id="2607653"/>
    <lineage>
        <taxon>Bacteria</taxon>
        <taxon>Pseudomonadati</taxon>
        <taxon>Bacteroidota</taxon>
        <taxon>Chitinophagia</taxon>
        <taxon>Chitinophagales</taxon>
        <taxon>Chitinophagaceae</taxon>
        <taxon>Chitinophaga</taxon>
    </lineage>
</organism>
<dbReference type="PANTHER" id="PTHR34219">
    <property type="entry name" value="IRON-REGULATED INNER MEMBRANE PROTEIN-RELATED"/>
    <property type="match status" value="1"/>
</dbReference>
<keyword evidence="1" id="KW-0812">Transmembrane</keyword>
<name>A0A5B2W3P4_9BACT</name>
<dbReference type="Proteomes" id="UP000324611">
    <property type="component" value="Unassembled WGS sequence"/>
</dbReference>
<dbReference type="RefSeq" id="WP_149837144.1">
    <property type="nucleotide sequence ID" value="NZ_VUOC01000001.1"/>
</dbReference>
<comment type="caution">
    <text evidence="2">The sequence shown here is derived from an EMBL/GenBank/DDBJ whole genome shotgun (WGS) entry which is preliminary data.</text>
</comment>
<protein>
    <submittedName>
        <fullName evidence="2">PepSY domain-containing protein</fullName>
    </submittedName>
</protein>
<feature type="transmembrane region" description="Helical" evidence="1">
    <location>
        <begin position="341"/>
        <end position="362"/>
    </location>
</feature>
<dbReference type="EMBL" id="VUOC01000001">
    <property type="protein sequence ID" value="KAA2245754.1"/>
    <property type="molecule type" value="Genomic_DNA"/>
</dbReference>
<keyword evidence="1" id="KW-0472">Membrane</keyword>
<feature type="transmembrane region" description="Helical" evidence="1">
    <location>
        <begin position="12"/>
        <end position="34"/>
    </location>
</feature>
<feature type="transmembrane region" description="Helical" evidence="1">
    <location>
        <begin position="192"/>
        <end position="212"/>
    </location>
</feature>
<dbReference type="AlphaFoldDB" id="A0A5B2W3P4"/>
<dbReference type="Pfam" id="PF03929">
    <property type="entry name" value="PepSY_TM"/>
    <property type="match status" value="1"/>
</dbReference>
<gene>
    <name evidence="2" type="ORF">F0L74_07320</name>
</gene>
<proteinExistence type="predicted"/>
<evidence type="ECO:0000313" key="2">
    <source>
        <dbReference type="EMBL" id="KAA2245754.1"/>
    </source>
</evidence>
<dbReference type="InterPro" id="IPR005625">
    <property type="entry name" value="PepSY-ass_TM"/>
</dbReference>
<reference evidence="2 3" key="2">
    <citation type="submission" date="2019-09" db="EMBL/GenBank/DDBJ databases">
        <authorList>
            <person name="Jin C."/>
        </authorList>
    </citation>
    <scope>NUCLEOTIDE SEQUENCE [LARGE SCALE GENOMIC DNA]</scope>
    <source>
        <strain evidence="2 3">BN140078</strain>
    </source>
</reference>
<dbReference type="PANTHER" id="PTHR34219:SF3">
    <property type="entry name" value="BLL7967 PROTEIN"/>
    <property type="match status" value="1"/>
</dbReference>
<evidence type="ECO:0000256" key="1">
    <source>
        <dbReference type="SAM" id="Phobius"/>
    </source>
</evidence>
<accession>A0A5B2W3P4</accession>